<comment type="caution">
    <text evidence="7">The sequence shown here is derived from an EMBL/GenBank/DDBJ whole genome shotgun (WGS) entry which is preliminary data.</text>
</comment>
<sequence>MATNGDSDHGAKAHFVLVPLMAQGHTIPMLDIARLLAGGGAAVTFVTTPLNFARIKSLADSVTKSRLPIHFLPLRFPCAECGLPDGSENIDVLPSRYCLASFLHACTMLREPLANHLRRNFPAPPTCIISDTGHPWTGDVAREFGIPRLTFLGFGAFASLVRYVLYRFKIFENVGDENEPVSVPFLPHRFEMTKAKSPGNFGGPGMEKFREVALAEERRADGIVVNTFDDLEASYIDAYGKITEKKIWTLGPLSLCNRDVGETAARGSASNVDVSHCLRWLDSKKHGSVVYVSFGSLARTMPGQLIEVGLGLEASERPFVWVIKAGDRFAEVEEWLKAEGFEERVKDRGLIINGWAPQVAILSHPAVGGFMTHCGWNSTLEGVVAGLPMITWPHFAEQFLNEKLIVESLKIGVPVGVQQMTHWGVDDTQVFIKKDVVETALSKLMDEGKEGEERRRRAREHGEKAKRAMEEGGSSYENTKLLIQEIQAKNMHANGRLTM</sequence>
<dbReference type="Proteomes" id="UP000092600">
    <property type="component" value="Unassembled WGS sequence"/>
</dbReference>
<dbReference type="Gene3D" id="3.40.50.2000">
    <property type="entry name" value="Glycogen Phosphorylase B"/>
    <property type="match status" value="2"/>
</dbReference>
<feature type="region of interest" description="Disordered" evidence="5">
    <location>
        <begin position="446"/>
        <end position="473"/>
    </location>
</feature>
<dbReference type="STRING" id="4615.A0A199W1X7"/>
<evidence type="ECO:0000256" key="3">
    <source>
        <dbReference type="RuleBase" id="RU003718"/>
    </source>
</evidence>
<keyword evidence="2 3" id="KW-0808">Transferase</keyword>
<dbReference type="InterPro" id="IPR035595">
    <property type="entry name" value="UDP_glycos_trans_CS"/>
</dbReference>
<dbReference type="SUPFAM" id="SSF53756">
    <property type="entry name" value="UDP-Glycosyltransferase/glycogen phosphorylase"/>
    <property type="match status" value="1"/>
</dbReference>
<proteinExistence type="inferred from homology"/>
<protein>
    <recommendedName>
        <fullName evidence="4">Glycosyltransferase</fullName>
        <ecNumber evidence="4">2.4.1.-</ecNumber>
    </recommendedName>
</protein>
<dbReference type="PROSITE" id="PS00375">
    <property type="entry name" value="UDPGT"/>
    <property type="match status" value="1"/>
</dbReference>
<dbReference type="AlphaFoldDB" id="A0A199W1X7"/>
<dbReference type="FunFam" id="3.40.50.2000:FF:000047">
    <property type="entry name" value="Glycosyltransferase"/>
    <property type="match status" value="1"/>
</dbReference>
<keyword evidence="3" id="KW-0328">Glycosyltransferase</keyword>
<organism evidence="7 8">
    <name type="scientific">Ananas comosus</name>
    <name type="common">Pineapple</name>
    <name type="synonym">Ananas ananas</name>
    <dbReference type="NCBI Taxonomy" id="4615"/>
    <lineage>
        <taxon>Eukaryota</taxon>
        <taxon>Viridiplantae</taxon>
        <taxon>Streptophyta</taxon>
        <taxon>Embryophyta</taxon>
        <taxon>Tracheophyta</taxon>
        <taxon>Spermatophyta</taxon>
        <taxon>Magnoliopsida</taxon>
        <taxon>Liliopsida</taxon>
        <taxon>Poales</taxon>
        <taxon>Bromeliaceae</taxon>
        <taxon>Bromelioideae</taxon>
        <taxon>Ananas</taxon>
    </lineage>
</organism>
<dbReference type="InterPro" id="IPR002213">
    <property type="entry name" value="UDP_glucos_trans"/>
</dbReference>
<dbReference type="PANTHER" id="PTHR48047">
    <property type="entry name" value="GLYCOSYLTRANSFERASE"/>
    <property type="match status" value="1"/>
</dbReference>
<dbReference type="EC" id="2.4.1.-" evidence="4"/>
<dbReference type="CDD" id="cd03784">
    <property type="entry name" value="GT1_Gtf-like"/>
    <property type="match status" value="1"/>
</dbReference>
<evidence type="ECO:0000256" key="2">
    <source>
        <dbReference type="ARBA" id="ARBA00022679"/>
    </source>
</evidence>
<evidence type="ECO:0000256" key="5">
    <source>
        <dbReference type="SAM" id="MobiDB-lite"/>
    </source>
</evidence>
<feature type="domain" description="Glycosyltransferase N-terminal" evidence="6">
    <location>
        <begin position="15"/>
        <end position="119"/>
    </location>
</feature>
<dbReference type="PANTHER" id="PTHR48047:SF182">
    <property type="entry name" value="GLYCOSYLTRANSFERASE"/>
    <property type="match status" value="1"/>
</dbReference>
<dbReference type="GO" id="GO:0035251">
    <property type="term" value="F:UDP-glucosyltransferase activity"/>
    <property type="evidence" value="ECO:0007669"/>
    <property type="project" value="TreeGrafter"/>
</dbReference>
<dbReference type="Pfam" id="PF00201">
    <property type="entry name" value="UDPGT"/>
    <property type="match status" value="1"/>
</dbReference>
<name>A0A199W1X7_ANACO</name>
<dbReference type="Pfam" id="PF26168">
    <property type="entry name" value="Glyco_transf_N"/>
    <property type="match status" value="1"/>
</dbReference>
<dbReference type="InterPro" id="IPR058980">
    <property type="entry name" value="Glyco_transf_N"/>
</dbReference>
<evidence type="ECO:0000313" key="7">
    <source>
        <dbReference type="EMBL" id="OAY82920.1"/>
    </source>
</evidence>
<evidence type="ECO:0000313" key="8">
    <source>
        <dbReference type="Proteomes" id="UP000092600"/>
    </source>
</evidence>
<reference evidence="7 8" key="1">
    <citation type="journal article" date="2016" name="DNA Res.">
        <title>The draft genome of MD-2 pineapple using hybrid error correction of long reads.</title>
        <authorList>
            <person name="Redwan R.M."/>
            <person name="Saidin A."/>
            <person name="Kumar S.V."/>
        </authorList>
    </citation>
    <scope>NUCLEOTIDE SEQUENCE [LARGE SCALE GENOMIC DNA]</scope>
    <source>
        <strain evidence="8">cv. MD2</strain>
        <tissue evidence="7">Leaf</tissue>
    </source>
</reference>
<comment type="similarity">
    <text evidence="1 3">Belongs to the UDP-glycosyltransferase family.</text>
</comment>
<accession>A0A199W1X7</accession>
<evidence type="ECO:0000256" key="1">
    <source>
        <dbReference type="ARBA" id="ARBA00009995"/>
    </source>
</evidence>
<dbReference type="EMBL" id="LSRQ01000421">
    <property type="protein sequence ID" value="OAY82920.1"/>
    <property type="molecule type" value="Genomic_DNA"/>
</dbReference>
<feature type="compositionally biased region" description="Basic and acidic residues" evidence="5">
    <location>
        <begin position="446"/>
        <end position="470"/>
    </location>
</feature>
<evidence type="ECO:0000259" key="6">
    <source>
        <dbReference type="Pfam" id="PF26168"/>
    </source>
</evidence>
<gene>
    <name evidence="7" type="ORF">ACMD2_05175</name>
</gene>
<evidence type="ECO:0000256" key="4">
    <source>
        <dbReference type="RuleBase" id="RU362057"/>
    </source>
</evidence>